<dbReference type="PROSITE" id="PS51257">
    <property type="entry name" value="PROKAR_LIPOPROTEIN"/>
    <property type="match status" value="1"/>
</dbReference>
<evidence type="ECO:0000313" key="1">
    <source>
        <dbReference type="EMBL" id="RXR33513.1"/>
    </source>
</evidence>
<sequence length="161" mass="18640">MTLRNSLFLVFLLIIVTSCDKKRLFDDYKKVGKAWHKDSIVSFSVEQKDTVAKHNLYINIRNNKNYEFNNLFLIVEMEQPNKKTIVDTLEYQMAEPDGTLMGKGLTDTKENKLYYKENFVFPKSGKYQIYIQQAVRKSGKIEGVEALDGVTDVGLRIEKAE</sequence>
<gene>
    <name evidence="1" type="primary">gldH</name>
    <name evidence="1" type="ORF">EQG68_04600</name>
</gene>
<accession>A0A4Q1KTI9</accession>
<dbReference type="AlphaFoldDB" id="A0A4Q1KTI9"/>
<reference evidence="2" key="1">
    <citation type="submission" date="2019-01" db="EMBL/GenBank/DDBJ databases">
        <title>Cytophagaceae bacterium strain CAR-16.</title>
        <authorList>
            <person name="Chen W.-M."/>
        </authorList>
    </citation>
    <scope>NUCLEOTIDE SEQUENCE [LARGE SCALE GENOMIC DNA]</scope>
    <source>
        <strain evidence="2">ICH-30</strain>
    </source>
</reference>
<name>A0A4Q1KTI9_9FLAO</name>
<comment type="caution">
    <text evidence="1">The sequence shown here is derived from an EMBL/GenBank/DDBJ whole genome shotgun (WGS) entry which is preliminary data.</text>
</comment>
<dbReference type="EMBL" id="SBKQ01000004">
    <property type="protein sequence ID" value="RXR33513.1"/>
    <property type="molecule type" value="Genomic_DNA"/>
</dbReference>
<dbReference type="Pfam" id="PF14109">
    <property type="entry name" value="GldH_lipo"/>
    <property type="match status" value="1"/>
</dbReference>
<evidence type="ECO:0000313" key="2">
    <source>
        <dbReference type="Proteomes" id="UP000289734"/>
    </source>
</evidence>
<dbReference type="InterPro" id="IPR020018">
    <property type="entry name" value="Motility-assoc_lipoprot_GldH"/>
</dbReference>
<proteinExistence type="predicted"/>
<dbReference type="NCBIfam" id="TIGR03511">
    <property type="entry name" value="GldH_lipo"/>
    <property type="match status" value="1"/>
</dbReference>
<keyword evidence="2" id="KW-1185">Reference proteome</keyword>
<organism evidence="1 2">
    <name type="scientific">Flavobacterium piscinae</name>
    <dbReference type="NCBI Taxonomy" id="2506424"/>
    <lineage>
        <taxon>Bacteria</taxon>
        <taxon>Pseudomonadati</taxon>
        <taxon>Bacteroidota</taxon>
        <taxon>Flavobacteriia</taxon>
        <taxon>Flavobacteriales</taxon>
        <taxon>Flavobacteriaceae</taxon>
        <taxon>Flavobacterium</taxon>
    </lineage>
</organism>
<keyword evidence="1" id="KW-0449">Lipoprotein</keyword>
<protein>
    <submittedName>
        <fullName evidence="1">Gliding motility lipoprotein GldH</fullName>
    </submittedName>
</protein>
<dbReference type="OrthoDB" id="982482at2"/>
<dbReference type="Proteomes" id="UP000289734">
    <property type="component" value="Unassembled WGS sequence"/>
</dbReference>
<dbReference type="RefSeq" id="WP_129463614.1">
    <property type="nucleotide sequence ID" value="NZ_SBKQ01000004.1"/>
</dbReference>